<dbReference type="RefSeq" id="WP_132414178.1">
    <property type="nucleotide sequence ID" value="NZ_SMKA01000254.1"/>
</dbReference>
<evidence type="ECO:0000313" key="3">
    <source>
        <dbReference type="EMBL" id="TDC18159.1"/>
    </source>
</evidence>
<dbReference type="Proteomes" id="UP000295075">
    <property type="component" value="Unassembled WGS sequence"/>
</dbReference>
<dbReference type="OrthoDB" id="3666463at2"/>
<gene>
    <name evidence="3" type="ORF">E1261_35845</name>
</gene>
<dbReference type="InterPro" id="IPR013783">
    <property type="entry name" value="Ig-like_fold"/>
</dbReference>
<dbReference type="InterPro" id="IPR047589">
    <property type="entry name" value="DUF11_rpt"/>
</dbReference>
<feature type="domain" description="DUF11" evidence="2">
    <location>
        <begin position="170"/>
        <end position="271"/>
    </location>
</feature>
<feature type="signal peptide" evidence="1">
    <location>
        <begin position="1"/>
        <end position="28"/>
    </location>
</feature>
<name>A0A4R4P817_9ACTN</name>
<dbReference type="InterPro" id="IPR051172">
    <property type="entry name" value="Chlamydia_OmcB"/>
</dbReference>
<dbReference type="InterPro" id="IPR001434">
    <property type="entry name" value="OmcB-like_DUF11"/>
</dbReference>
<dbReference type="NCBIfam" id="TIGR01451">
    <property type="entry name" value="B_ant_repeat"/>
    <property type="match status" value="1"/>
</dbReference>
<keyword evidence="1" id="KW-0732">Signal</keyword>
<proteinExistence type="predicted"/>
<accession>A0A4R4P817</accession>
<comment type="caution">
    <text evidence="3">The sequence shown here is derived from an EMBL/GenBank/DDBJ whole genome shotgun (WGS) entry which is preliminary data.</text>
</comment>
<feature type="chain" id="PRO_5020844086" evidence="1">
    <location>
        <begin position="29"/>
        <end position="282"/>
    </location>
</feature>
<evidence type="ECO:0000256" key="1">
    <source>
        <dbReference type="SAM" id="SignalP"/>
    </source>
</evidence>
<dbReference type="PANTHER" id="PTHR34819">
    <property type="entry name" value="LARGE CYSTEINE-RICH PERIPLASMIC PROTEIN OMCB"/>
    <property type="match status" value="1"/>
</dbReference>
<dbReference type="GO" id="GO:0005975">
    <property type="term" value="P:carbohydrate metabolic process"/>
    <property type="evidence" value="ECO:0007669"/>
    <property type="project" value="UniProtKB-ARBA"/>
</dbReference>
<dbReference type="PANTHER" id="PTHR34819:SF3">
    <property type="entry name" value="CELL SURFACE PROTEIN"/>
    <property type="match status" value="1"/>
</dbReference>
<dbReference type="Pfam" id="PF01345">
    <property type="entry name" value="DUF11"/>
    <property type="match status" value="1"/>
</dbReference>
<protein>
    <submittedName>
        <fullName evidence="3">DUF11 domain-containing protein</fullName>
    </submittedName>
</protein>
<reference evidence="3 4" key="1">
    <citation type="submission" date="2019-03" db="EMBL/GenBank/DDBJ databases">
        <title>Draft genome sequences of novel Actinobacteria.</title>
        <authorList>
            <person name="Sahin N."/>
            <person name="Ay H."/>
            <person name="Saygin H."/>
        </authorList>
    </citation>
    <scope>NUCLEOTIDE SEQUENCE [LARGE SCALE GENOMIC DNA]</scope>
    <source>
        <strain evidence="3 4">JCM 30547</strain>
    </source>
</reference>
<keyword evidence="4" id="KW-1185">Reference proteome</keyword>
<dbReference type="Gene3D" id="2.60.40.10">
    <property type="entry name" value="Immunoglobulins"/>
    <property type="match status" value="1"/>
</dbReference>
<organism evidence="3 4">
    <name type="scientific">Kribbella albertanoniae</name>
    <dbReference type="NCBI Taxonomy" id="1266829"/>
    <lineage>
        <taxon>Bacteria</taxon>
        <taxon>Bacillati</taxon>
        <taxon>Actinomycetota</taxon>
        <taxon>Actinomycetes</taxon>
        <taxon>Propionibacteriales</taxon>
        <taxon>Kribbellaceae</taxon>
        <taxon>Kribbella</taxon>
    </lineage>
</organism>
<dbReference type="EMBL" id="SMKA01000254">
    <property type="protein sequence ID" value="TDC18159.1"/>
    <property type="molecule type" value="Genomic_DNA"/>
</dbReference>
<sequence>MQAWKLLRAALVTVVAGATLIAPATAMAADPPSSAIDVSKTSLNVGEEFTITQTVHNTASFTIVGAKAALFGKTGVSLPGMIELVGCTGAIICFPLDIEFRAALGDLPSGATRTVVFTFKVLDTAPESVTLQHQLLGDEYSFELFEGPTLTFAVAPVNADVSVGLTGSASGPRINYTLTVQNNGPATATGINVAAAYPAGLNYAGTTGCTRVGTTRNLNCAVASLASGASVTKTFSASAGLLTTGSFVATVQRTASSPTDSVAGNDKASKTCSILLGLLVRC</sequence>
<dbReference type="AlphaFoldDB" id="A0A4R4P817"/>
<evidence type="ECO:0000313" key="4">
    <source>
        <dbReference type="Proteomes" id="UP000295075"/>
    </source>
</evidence>
<evidence type="ECO:0000259" key="2">
    <source>
        <dbReference type="Pfam" id="PF01345"/>
    </source>
</evidence>